<dbReference type="InterPro" id="IPR036412">
    <property type="entry name" value="HAD-like_sf"/>
</dbReference>
<gene>
    <name evidence="5" type="ORF">LBU54_01895</name>
</gene>
<sequence>MKDPILKKVRNSQSIEYIFCDYYDTIVHRRVHPLKPFKIWARSLIEHLRLDLKVNELYHLRRHIMSNMSRSLNVTESEIRYETVMQELYYELNLDKTSSLKDFIMKAYEADFKAEASVQYLNNLTVKVLRQLKAEGYTLFCVSDFHADEDMLLRLMEVHKIDDLYDKVFVSASQKASKENNGLIFKKILEQENINPKNVLMVGDNPKSDITNANLHGIETHYLRRRFYKFRQKFQYASLLFEEILGI</sequence>
<protein>
    <recommendedName>
        <fullName evidence="4">phosphoglycolate phosphatase</fullName>
        <ecNumber evidence="4">3.1.3.18</ecNumber>
    </recommendedName>
</protein>
<dbReference type="GO" id="GO:0016787">
    <property type="term" value="F:hydrolase activity"/>
    <property type="evidence" value="ECO:0007669"/>
    <property type="project" value="UniProtKB-KW"/>
</dbReference>
<dbReference type="SFLD" id="SFLDS00003">
    <property type="entry name" value="Haloacid_Dehalogenase"/>
    <property type="match status" value="1"/>
</dbReference>
<evidence type="ECO:0000256" key="2">
    <source>
        <dbReference type="ARBA" id="ARBA00004818"/>
    </source>
</evidence>
<evidence type="ECO:0000256" key="3">
    <source>
        <dbReference type="ARBA" id="ARBA00006171"/>
    </source>
</evidence>
<dbReference type="InterPro" id="IPR050155">
    <property type="entry name" value="HAD-like_hydrolase_sf"/>
</dbReference>
<dbReference type="Gene3D" id="3.40.50.1000">
    <property type="entry name" value="HAD superfamily/HAD-like"/>
    <property type="match status" value="1"/>
</dbReference>
<dbReference type="EMBL" id="JAIUJR010000001">
    <property type="protein sequence ID" value="MCA0131319.1"/>
    <property type="molecule type" value="Genomic_DNA"/>
</dbReference>
<reference evidence="6" key="1">
    <citation type="submission" date="2023-07" db="EMBL/GenBank/DDBJ databases">
        <authorList>
            <person name="Yue Y."/>
        </authorList>
    </citation>
    <scope>NUCLEOTIDE SEQUENCE [LARGE SCALE GENOMIC DNA]</scope>
    <source>
        <strain evidence="6">D23</strain>
    </source>
</reference>
<comment type="caution">
    <text evidence="5">The sequence shown here is derived from an EMBL/GenBank/DDBJ whole genome shotgun (WGS) entry which is preliminary data.</text>
</comment>
<dbReference type="RefSeq" id="WP_224524893.1">
    <property type="nucleotide sequence ID" value="NZ_JAIUJR010000001.1"/>
</dbReference>
<accession>A0ABS7XPK7</accession>
<dbReference type="PANTHER" id="PTHR43434">
    <property type="entry name" value="PHOSPHOGLYCOLATE PHOSPHATASE"/>
    <property type="match status" value="1"/>
</dbReference>
<dbReference type="InterPro" id="IPR041492">
    <property type="entry name" value="HAD_2"/>
</dbReference>
<evidence type="ECO:0000313" key="5">
    <source>
        <dbReference type="EMBL" id="MCA0131319.1"/>
    </source>
</evidence>
<comment type="similarity">
    <text evidence="3">Belongs to the HAD-like hydrolase superfamily. CbbY/CbbZ/Gph/YieH family.</text>
</comment>
<dbReference type="PANTHER" id="PTHR43434:SF1">
    <property type="entry name" value="PHOSPHOGLYCOLATE PHOSPHATASE"/>
    <property type="match status" value="1"/>
</dbReference>
<dbReference type="InterPro" id="IPR023214">
    <property type="entry name" value="HAD_sf"/>
</dbReference>
<dbReference type="SFLD" id="SFLDG01129">
    <property type="entry name" value="C1.5:_HAD__Beta-PGM__Phosphata"/>
    <property type="match status" value="1"/>
</dbReference>
<dbReference type="SUPFAM" id="SSF56784">
    <property type="entry name" value="HAD-like"/>
    <property type="match status" value="1"/>
</dbReference>
<dbReference type="Gene3D" id="1.10.150.520">
    <property type="match status" value="1"/>
</dbReference>
<evidence type="ECO:0000256" key="4">
    <source>
        <dbReference type="ARBA" id="ARBA00013078"/>
    </source>
</evidence>
<comment type="pathway">
    <text evidence="2">Organic acid metabolism; glycolate biosynthesis; glycolate from 2-phosphoglycolate: step 1/1.</text>
</comment>
<dbReference type="Proteomes" id="UP001198901">
    <property type="component" value="Unassembled WGS sequence"/>
</dbReference>
<keyword evidence="6" id="KW-1185">Reference proteome</keyword>
<evidence type="ECO:0000313" key="6">
    <source>
        <dbReference type="Proteomes" id="UP001198901"/>
    </source>
</evidence>
<comment type="catalytic activity">
    <reaction evidence="1">
        <text>2-phosphoglycolate + H2O = glycolate + phosphate</text>
        <dbReference type="Rhea" id="RHEA:14369"/>
        <dbReference type="ChEBI" id="CHEBI:15377"/>
        <dbReference type="ChEBI" id="CHEBI:29805"/>
        <dbReference type="ChEBI" id="CHEBI:43474"/>
        <dbReference type="ChEBI" id="CHEBI:58033"/>
        <dbReference type="EC" id="3.1.3.18"/>
    </reaction>
</comment>
<evidence type="ECO:0000256" key="1">
    <source>
        <dbReference type="ARBA" id="ARBA00000830"/>
    </source>
</evidence>
<dbReference type="Pfam" id="PF13419">
    <property type="entry name" value="HAD_2"/>
    <property type="match status" value="1"/>
</dbReference>
<keyword evidence="5" id="KW-0378">Hydrolase</keyword>
<dbReference type="EC" id="3.1.3.18" evidence="4"/>
<name>A0ABS7XPK7_9FLAO</name>
<proteinExistence type="inferred from homology"/>
<organism evidence="5 6">
    <name type="scientific">Winogradskyella alexanderae</name>
    <dbReference type="NCBI Taxonomy" id="2877123"/>
    <lineage>
        <taxon>Bacteria</taxon>
        <taxon>Pseudomonadati</taxon>
        <taxon>Bacteroidota</taxon>
        <taxon>Flavobacteriia</taxon>
        <taxon>Flavobacteriales</taxon>
        <taxon>Flavobacteriaceae</taxon>
        <taxon>Winogradskyella</taxon>
    </lineage>
</organism>